<dbReference type="InterPro" id="IPR000641">
    <property type="entry name" value="CbxX/CfxQ"/>
</dbReference>
<keyword evidence="2" id="KW-0547">Nucleotide-binding</keyword>
<evidence type="ECO:0000313" key="7">
    <source>
        <dbReference type="Proteomes" id="UP001189429"/>
    </source>
</evidence>
<dbReference type="InterPro" id="IPR050773">
    <property type="entry name" value="CbxX/CfxQ_RuBisCO_ESX"/>
</dbReference>
<organism evidence="6 7">
    <name type="scientific">Prorocentrum cordatum</name>
    <dbReference type="NCBI Taxonomy" id="2364126"/>
    <lineage>
        <taxon>Eukaryota</taxon>
        <taxon>Sar</taxon>
        <taxon>Alveolata</taxon>
        <taxon>Dinophyceae</taxon>
        <taxon>Prorocentrales</taxon>
        <taxon>Prorocentraceae</taxon>
        <taxon>Prorocentrum</taxon>
    </lineage>
</organism>
<dbReference type="Pfam" id="PF17866">
    <property type="entry name" value="AAA_lid_6"/>
    <property type="match status" value="1"/>
</dbReference>
<dbReference type="InterPro" id="IPR041627">
    <property type="entry name" value="AAA_lid_6"/>
</dbReference>
<dbReference type="SUPFAM" id="SSF52540">
    <property type="entry name" value="P-loop containing nucleoside triphosphate hydrolases"/>
    <property type="match status" value="1"/>
</dbReference>
<sequence>VPFKFYFDDYACQELSSIANLFMKKKGFTADEGAGLWLNRTVRLTTGCCEAEDADQCAEASRDNGNGRTVRNILESTYRNFATRVVPSIHAGELRALAERVEEFTTLKKTKRSEYETKFSPSSATRHLEKDFGYEAMCGQEWAPKCEEAKKRLTQLQGEDVMMTTASMISDQMLATCREEKIMISEIELLLKRAVQVVSEEQWKGIVEATADTDCTALKEQLTKMSGLPDAPVYDTLTIMQDSKKLAPVLAQLQQLVGLDNVKETMGKLFGLVKLSAWREGLQLSSLQGQSFHMRFLGNPGTGKTVVARIVGEMLVKMEVVEIPKEIRKNMTDKIKKEVKEETGKVPKDSEIELPLIFKEVSRADLVAQYTGQTAPKVEAVVTSGLGGVLFIDEAYAIVRDAKDNFGQEAVDTLIKEMEDKRDQIVVILAGYETEMDTFFDSNPGFKSRVPLTFRFEDYSCTELSKIQNLVLGGSGIEVPAGMDTKLSAMVSFSTGCCEDIAAPDCHPSRENGNGRTVRNVVEALSRAMASRVMQAHQGKGTTPSMEELQYLAFEDVTMVAEEAAEIKLGIPCGHNGLVQQLYQSMSQVGGLRSWYLENRRLADPIDALFKILNDYDTMSKAMTEFGSEKLDRLSGECKSGIDGMIERLKSAGEEMCGVDGSEGTLDSAAAQLDEAQSNSAFHGAMAKVEKMAMEIILFKRIVKLNGDHDELPAALQSLIPVAAHCVDKLEGMRSKKVLVELSEALNVLAEQVS</sequence>
<dbReference type="CDD" id="cd00009">
    <property type="entry name" value="AAA"/>
    <property type="match status" value="1"/>
</dbReference>
<keyword evidence="7" id="KW-1185">Reference proteome</keyword>
<evidence type="ECO:0000259" key="4">
    <source>
        <dbReference type="Pfam" id="PF00004"/>
    </source>
</evidence>
<gene>
    <name evidence="6" type="ORF">PCOR1329_LOCUS30660</name>
</gene>
<feature type="non-terminal residue" evidence="6">
    <location>
        <position position="1"/>
    </location>
</feature>
<dbReference type="Pfam" id="PF00004">
    <property type="entry name" value="AAA"/>
    <property type="match status" value="1"/>
</dbReference>
<protein>
    <recommendedName>
        <fullName evidence="8">AAA+ ATPase domain-containing protein</fullName>
    </recommendedName>
</protein>
<name>A0ABN9SLR8_9DINO</name>
<dbReference type="Proteomes" id="UP001189429">
    <property type="component" value="Unassembled WGS sequence"/>
</dbReference>
<dbReference type="Gene3D" id="3.40.50.300">
    <property type="entry name" value="P-loop containing nucleotide triphosphate hydrolases"/>
    <property type="match status" value="1"/>
</dbReference>
<feature type="domain" description="ATPase AAA-type core" evidence="4">
    <location>
        <begin position="296"/>
        <end position="434"/>
    </location>
</feature>
<dbReference type="InterPro" id="IPR027417">
    <property type="entry name" value="P-loop_NTPase"/>
</dbReference>
<dbReference type="Gene3D" id="1.10.8.60">
    <property type="match status" value="2"/>
</dbReference>
<reference evidence="6" key="1">
    <citation type="submission" date="2023-10" db="EMBL/GenBank/DDBJ databases">
        <authorList>
            <person name="Chen Y."/>
            <person name="Shah S."/>
            <person name="Dougan E. K."/>
            <person name="Thang M."/>
            <person name="Chan C."/>
        </authorList>
    </citation>
    <scope>NUCLEOTIDE SEQUENCE [LARGE SCALE GENOMIC DNA]</scope>
</reference>
<dbReference type="PRINTS" id="PR00819">
    <property type="entry name" value="CBXCFQXSUPER"/>
</dbReference>
<dbReference type="PANTHER" id="PTHR43392:SF2">
    <property type="entry name" value="AAA-TYPE ATPASE FAMILY PROTEIN _ ANKYRIN REPEAT FAMILY PROTEIN"/>
    <property type="match status" value="1"/>
</dbReference>
<comment type="similarity">
    <text evidence="1">Belongs to the CbxX/CfxQ family.</text>
</comment>
<dbReference type="EMBL" id="CAUYUJ010011858">
    <property type="protein sequence ID" value="CAK0832720.1"/>
    <property type="molecule type" value="Genomic_DNA"/>
</dbReference>
<feature type="domain" description="CbbX AAA lid" evidence="5">
    <location>
        <begin position="510"/>
        <end position="557"/>
    </location>
</feature>
<dbReference type="InterPro" id="IPR003959">
    <property type="entry name" value="ATPase_AAA_core"/>
</dbReference>
<proteinExistence type="inferred from homology"/>
<comment type="caution">
    <text evidence="6">The sequence shown here is derived from an EMBL/GenBank/DDBJ whole genome shotgun (WGS) entry which is preliminary data.</text>
</comment>
<keyword evidence="3" id="KW-0067">ATP-binding</keyword>
<evidence type="ECO:0008006" key="8">
    <source>
        <dbReference type="Google" id="ProtNLM"/>
    </source>
</evidence>
<evidence type="ECO:0000313" key="6">
    <source>
        <dbReference type="EMBL" id="CAK0832720.1"/>
    </source>
</evidence>
<evidence type="ECO:0000259" key="5">
    <source>
        <dbReference type="Pfam" id="PF17866"/>
    </source>
</evidence>
<evidence type="ECO:0000256" key="3">
    <source>
        <dbReference type="ARBA" id="ARBA00022840"/>
    </source>
</evidence>
<dbReference type="PANTHER" id="PTHR43392">
    <property type="entry name" value="AAA-TYPE ATPASE FAMILY PROTEIN / ANKYRIN REPEAT FAMILY PROTEIN"/>
    <property type="match status" value="1"/>
</dbReference>
<evidence type="ECO:0000256" key="2">
    <source>
        <dbReference type="ARBA" id="ARBA00022741"/>
    </source>
</evidence>
<evidence type="ECO:0000256" key="1">
    <source>
        <dbReference type="ARBA" id="ARBA00010378"/>
    </source>
</evidence>
<accession>A0ABN9SLR8</accession>